<gene>
    <name evidence="12" type="ORF">R1flu_015266</name>
</gene>
<evidence type="ECO:0000256" key="6">
    <source>
        <dbReference type="ARBA" id="ARBA00022801"/>
    </source>
</evidence>
<evidence type="ECO:0000256" key="3">
    <source>
        <dbReference type="ARBA" id="ARBA00009045"/>
    </source>
</evidence>
<evidence type="ECO:0000256" key="1">
    <source>
        <dbReference type="ARBA" id="ARBA00000156"/>
    </source>
</evidence>
<feature type="transmembrane region" description="Helical" evidence="10">
    <location>
        <begin position="20"/>
        <end position="38"/>
    </location>
</feature>
<accession>A0ABD1YJ97</accession>
<comment type="caution">
    <text evidence="10">Lacks conserved residue(s) required for the propagation of feature annotation.</text>
</comment>
<evidence type="ECO:0000313" key="12">
    <source>
        <dbReference type="EMBL" id="KAL2630580.1"/>
    </source>
</evidence>
<dbReference type="PANTHER" id="PTHR22936">
    <property type="entry name" value="RHOMBOID-RELATED"/>
    <property type="match status" value="1"/>
</dbReference>
<organism evidence="12 13">
    <name type="scientific">Riccia fluitans</name>
    <dbReference type="NCBI Taxonomy" id="41844"/>
    <lineage>
        <taxon>Eukaryota</taxon>
        <taxon>Viridiplantae</taxon>
        <taxon>Streptophyta</taxon>
        <taxon>Embryophyta</taxon>
        <taxon>Marchantiophyta</taxon>
        <taxon>Marchantiopsida</taxon>
        <taxon>Marchantiidae</taxon>
        <taxon>Marchantiales</taxon>
        <taxon>Ricciaceae</taxon>
        <taxon>Riccia</taxon>
    </lineage>
</organism>
<dbReference type="Pfam" id="PF01694">
    <property type="entry name" value="Rhomboid"/>
    <property type="match status" value="1"/>
</dbReference>
<dbReference type="Gene3D" id="1.20.1540.10">
    <property type="entry name" value="Rhomboid-like"/>
    <property type="match status" value="1"/>
</dbReference>
<comment type="catalytic activity">
    <reaction evidence="1 10">
        <text>Cleaves type-1 transmembrane domains using a catalytic dyad composed of serine and histidine that are contributed by different transmembrane domains.</text>
        <dbReference type="EC" id="3.4.21.105"/>
    </reaction>
</comment>
<dbReference type="InterPro" id="IPR035952">
    <property type="entry name" value="Rhomboid-like_sf"/>
</dbReference>
<keyword evidence="4 10" id="KW-0645">Protease</keyword>
<evidence type="ECO:0000256" key="9">
    <source>
        <dbReference type="ARBA" id="ARBA00023136"/>
    </source>
</evidence>
<evidence type="ECO:0000256" key="8">
    <source>
        <dbReference type="ARBA" id="ARBA00022989"/>
    </source>
</evidence>
<proteinExistence type="inferred from homology"/>
<evidence type="ECO:0000256" key="7">
    <source>
        <dbReference type="ARBA" id="ARBA00022825"/>
    </source>
</evidence>
<evidence type="ECO:0000256" key="4">
    <source>
        <dbReference type="ARBA" id="ARBA00022670"/>
    </source>
</evidence>
<dbReference type="GO" id="GO:0006508">
    <property type="term" value="P:proteolysis"/>
    <property type="evidence" value="ECO:0007669"/>
    <property type="project" value="UniProtKB-KW"/>
</dbReference>
<dbReference type="EC" id="3.4.21.105" evidence="10"/>
<dbReference type="EMBL" id="JBHFFA010000004">
    <property type="protein sequence ID" value="KAL2630580.1"/>
    <property type="molecule type" value="Genomic_DNA"/>
</dbReference>
<comment type="similarity">
    <text evidence="3 10">Belongs to the peptidase S54 family.</text>
</comment>
<comment type="caution">
    <text evidence="12">The sequence shown here is derived from an EMBL/GenBank/DDBJ whole genome shotgun (WGS) entry which is preliminary data.</text>
</comment>
<dbReference type="PANTHER" id="PTHR22936:SF69">
    <property type="entry name" value="RHOMBOID-LIKE PROTEIN"/>
    <property type="match status" value="1"/>
</dbReference>
<dbReference type="InterPro" id="IPR002610">
    <property type="entry name" value="Peptidase_S54_rhomboid-like"/>
</dbReference>
<keyword evidence="7 10" id="KW-0720">Serine protease</keyword>
<evidence type="ECO:0000256" key="5">
    <source>
        <dbReference type="ARBA" id="ARBA00022692"/>
    </source>
</evidence>
<evidence type="ECO:0000313" key="13">
    <source>
        <dbReference type="Proteomes" id="UP001605036"/>
    </source>
</evidence>
<comment type="function">
    <text evidence="10">Serine protease involved in intramembrane proteolysis.</text>
</comment>
<keyword evidence="5 10" id="KW-0812">Transmembrane</keyword>
<protein>
    <recommendedName>
        <fullName evidence="10">RHOMBOID-like protein</fullName>
        <ecNumber evidence="10">3.4.21.105</ecNumber>
    </recommendedName>
</protein>
<keyword evidence="8 10" id="KW-1133">Transmembrane helix</keyword>
<evidence type="ECO:0000256" key="2">
    <source>
        <dbReference type="ARBA" id="ARBA00004141"/>
    </source>
</evidence>
<evidence type="ECO:0000256" key="10">
    <source>
        <dbReference type="RuleBase" id="RU362115"/>
    </source>
</evidence>
<dbReference type="GO" id="GO:0016020">
    <property type="term" value="C:membrane"/>
    <property type="evidence" value="ECO:0007669"/>
    <property type="project" value="UniProtKB-SubCell"/>
</dbReference>
<dbReference type="SUPFAM" id="SSF144091">
    <property type="entry name" value="Rhomboid-like"/>
    <property type="match status" value="1"/>
</dbReference>
<feature type="domain" description="Peptidase S54 rhomboid" evidence="11">
    <location>
        <begin position="1"/>
        <end position="111"/>
    </location>
</feature>
<dbReference type="GO" id="GO:0008236">
    <property type="term" value="F:serine-type peptidase activity"/>
    <property type="evidence" value="ECO:0007669"/>
    <property type="project" value="UniProtKB-KW"/>
</dbReference>
<keyword evidence="13" id="KW-1185">Reference proteome</keyword>
<keyword evidence="9 10" id="KW-0472">Membrane</keyword>
<evidence type="ECO:0000259" key="11">
    <source>
        <dbReference type="Pfam" id="PF01694"/>
    </source>
</evidence>
<name>A0ABD1YJ97_9MARC</name>
<reference evidence="12 13" key="1">
    <citation type="submission" date="2024-09" db="EMBL/GenBank/DDBJ databases">
        <title>Chromosome-scale assembly of Riccia fluitans.</title>
        <authorList>
            <person name="Paukszto L."/>
            <person name="Sawicki J."/>
            <person name="Karawczyk K."/>
            <person name="Piernik-Szablinska J."/>
            <person name="Szczecinska M."/>
            <person name="Mazdziarz M."/>
        </authorList>
    </citation>
    <scope>NUCLEOTIDE SEQUENCE [LARGE SCALE GENOMIC DNA]</scope>
    <source>
        <strain evidence="12">Rf_01</strain>
        <tissue evidence="12">Aerial parts of the thallus</tissue>
    </source>
</reference>
<dbReference type="Proteomes" id="UP001605036">
    <property type="component" value="Unassembled WGS sequence"/>
</dbReference>
<sequence length="111" mass="12049">MTGLLSLGIHIERDFRANRIGIIYIMAGFSGSLLSALFMQNKAAESRTELLCFDGLAEVTVAEILINWSTCGYWNRSIATLVLAITLTFSFGLMLDVDNFAHIGGFVAGAL</sequence>
<keyword evidence="6 10" id="KW-0378">Hydrolase</keyword>
<dbReference type="AlphaFoldDB" id="A0ABD1YJ97"/>
<dbReference type="InterPro" id="IPR022764">
    <property type="entry name" value="Peptidase_S54_rhomboid_dom"/>
</dbReference>
<feature type="transmembrane region" description="Helical" evidence="10">
    <location>
        <begin position="74"/>
        <end position="95"/>
    </location>
</feature>
<comment type="subcellular location">
    <subcellularLocation>
        <location evidence="2 10">Membrane</location>
        <topology evidence="2 10">Multi-pass membrane protein</topology>
    </subcellularLocation>
</comment>